<dbReference type="AlphaFoldDB" id="A0A8I0ABT4"/>
<evidence type="ECO:0000313" key="4">
    <source>
        <dbReference type="EMBL" id="MBC5650188.1"/>
    </source>
</evidence>
<dbReference type="Gene3D" id="3.40.190.10">
    <property type="entry name" value="Periplasmic binding protein-like II"/>
    <property type="match status" value="2"/>
</dbReference>
<name>A0A8I0ABT4_9FIRM</name>
<dbReference type="Proteomes" id="UP000652847">
    <property type="component" value="Unassembled WGS sequence"/>
</dbReference>
<feature type="chain" id="PRO_5034150555" evidence="3">
    <location>
        <begin position="29"/>
        <end position="438"/>
    </location>
</feature>
<organism evidence="4 5">
    <name type="scientific">Blautia segnis</name>
    <dbReference type="NCBI Taxonomy" id="2763030"/>
    <lineage>
        <taxon>Bacteria</taxon>
        <taxon>Bacillati</taxon>
        <taxon>Bacillota</taxon>
        <taxon>Clostridia</taxon>
        <taxon>Lachnospirales</taxon>
        <taxon>Lachnospiraceae</taxon>
        <taxon>Blautia</taxon>
    </lineage>
</organism>
<dbReference type="InterPro" id="IPR050490">
    <property type="entry name" value="Bact_solute-bd_prot1"/>
</dbReference>
<comment type="similarity">
    <text evidence="1">Belongs to the bacterial solute-binding protein 1 family.</text>
</comment>
<evidence type="ECO:0000256" key="2">
    <source>
        <dbReference type="ARBA" id="ARBA00022448"/>
    </source>
</evidence>
<dbReference type="InterPro" id="IPR006059">
    <property type="entry name" value="SBP"/>
</dbReference>
<evidence type="ECO:0000256" key="1">
    <source>
        <dbReference type="ARBA" id="ARBA00008520"/>
    </source>
</evidence>
<proteinExistence type="inferred from homology"/>
<dbReference type="PANTHER" id="PTHR43649:SF29">
    <property type="entry name" value="OSMOPROTECTIVE COMPOUNDS-BINDING PROTEIN GGTB"/>
    <property type="match status" value="1"/>
</dbReference>
<gene>
    <name evidence="4" type="ORF">H8S54_03365</name>
</gene>
<dbReference type="SUPFAM" id="SSF53850">
    <property type="entry name" value="Periplasmic binding protein-like II"/>
    <property type="match status" value="1"/>
</dbReference>
<dbReference type="RefSeq" id="WP_186900922.1">
    <property type="nucleotide sequence ID" value="NZ_JACOOT010000008.1"/>
</dbReference>
<evidence type="ECO:0000256" key="3">
    <source>
        <dbReference type="SAM" id="SignalP"/>
    </source>
</evidence>
<dbReference type="Pfam" id="PF01547">
    <property type="entry name" value="SBP_bac_1"/>
    <property type="match status" value="1"/>
</dbReference>
<keyword evidence="3" id="KW-0732">Signal</keyword>
<evidence type="ECO:0000313" key="5">
    <source>
        <dbReference type="Proteomes" id="UP000652847"/>
    </source>
</evidence>
<dbReference type="PANTHER" id="PTHR43649">
    <property type="entry name" value="ARABINOSE-BINDING PROTEIN-RELATED"/>
    <property type="match status" value="1"/>
</dbReference>
<dbReference type="EMBL" id="JACOOT010000008">
    <property type="protein sequence ID" value="MBC5650188.1"/>
    <property type="molecule type" value="Genomic_DNA"/>
</dbReference>
<reference evidence="4 5" key="1">
    <citation type="submission" date="2020-08" db="EMBL/GenBank/DDBJ databases">
        <title>Genome public.</title>
        <authorList>
            <person name="Liu C."/>
            <person name="Sun Q."/>
        </authorList>
    </citation>
    <scope>NUCLEOTIDE SEQUENCE [LARGE SCALE GENOMIC DNA]</scope>
    <source>
        <strain evidence="4 5">BX17</strain>
    </source>
</reference>
<accession>A0A8I0ABT4</accession>
<sequence>MGKSKLQRMLVGAALVLSMGAGALSVSASSEEQPEKTIRIYSNRTESHVAYQILQDIIGQYQEEVNPNFKAEFECEPNLDQYKNKLKLYIAGDELPDLFQIDRGPIAEELTSQGKLVNMDEQLEKAGLADSLDEGCRGYVQNDDGSLYIQPEARYGNTFFYWKDQFEAAGITETPATFTEFLDVCQKLKDNGSIPLGITGKASWNPLHIMYLPSWTVTGNDWLNQAKRGEVRFSEIPVVQDCAEFLNTLAQNEYFPAGFSNIEYTDIMNGFIEGQYAMVWCQSVYLGQFSDAYDEGKLGFFTIPVNDKEESYEQKATMAIQAGISWALNQEKFDEEMERFYQFLLTHYADTCYKYDTFPQFNVDPPADKSQIMKDYYEIMKQQTISWSNWDDNCDPVTGQLMDDLVKQLAAGMITPEDFLTQLDESAATNGADYFSVK</sequence>
<keyword evidence="2" id="KW-0813">Transport</keyword>
<feature type="signal peptide" evidence="3">
    <location>
        <begin position="1"/>
        <end position="28"/>
    </location>
</feature>
<protein>
    <submittedName>
        <fullName evidence="4">Extracellular solute-binding protein</fullName>
    </submittedName>
</protein>
<comment type="caution">
    <text evidence="4">The sequence shown here is derived from an EMBL/GenBank/DDBJ whole genome shotgun (WGS) entry which is preliminary data.</text>
</comment>
<keyword evidence="5" id="KW-1185">Reference proteome</keyword>